<organism evidence="2">
    <name type="scientific">Ixodes ricinus</name>
    <name type="common">Common tick</name>
    <name type="synonym">Acarus ricinus</name>
    <dbReference type="NCBI Taxonomy" id="34613"/>
    <lineage>
        <taxon>Eukaryota</taxon>
        <taxon>Metazoa</taxon>
        <taxon>Ecdysozoa</taxon>
        <taxon>Arthropoda</taxon>
        <taxon>Chelicerata</taxon>
        <taxon>Arachnida</taxon>
        <taxon>Acari</taxon>
        <taxon>Parasitiformes</taxon>
        <taxon>Ixodida</taxon>
        <taxon>Ixodoidea</taxon>
        <taxon>Ixodidae</taxon>
        <taxon>Ixodinae</taxon>
        <taxon>Ixodes</taxon>
    </lineage>
</organism>
<feature type="chain" id="PRO_5005515709" evidence="1">
    <location>
        <begin position="22"/>
        <end position="100"/>
    </location>
</feature>
<name>A0A0K8R502_IXORI</name>
<dbReference type="EMBL" id="GADI01007566">
    <property type="protein sequence ID" value="JAA66242.1"/>
    <property type="molecule type" value="mRNA"/>
</dbReference>
<accession>A0A0K8R502</accession>
<keyword evidence="1" id="KW-0732">Signal</keyword>
<evidence type="ECO:0000256" key="1">
    <source>
        <dbReference type="SAM" id="SignalP"/>
    </source>
</evidence>
<reference evidence="2" key="1">
    <citation type="submission" date="2012-12" db="EMBL/GenBank/DDBJ databases">
        <title>Identification and characterization of a phenylalanine ammonia-lyase gene family in Isatis indigotica Fort.</title>
        <authorList>
            <person name="Liu Q."/>
            <person name="Chen J."/>
            <person name="Zhou X."/>
            <person name="Di P."/>
            <person name="Xiao Y."/>
            <person name="Xuan H."/>
            <person name="Zhang L."/>
            <person name="Chen W."/>
        </authorList>
    </citation>
    <scope>NUCLEOTIDE SEQUENCE</scope>
    <source>
        <tissue evidence="2">Salivary gland</tissue>
    </source>
</reference>
<sequence length="100" mass="11313">MTRTVLVFAVALLLSAVLVHGGNYLCRLSEEDMIKAMDCIHRTVKPEVAKFMERLPGKGIGHIRSLCRLGSDIDRLATIIYTEDYMVEFLKADEKCKPKE</sequence>
<proteinExistence type="evidence at transcript level"/>
<protein>
    <submittedName>
        <fullName evidence="2">Putative microplusin</fullName>
    </submittedName>
</protein>
<evidence type="ECO:0000313" key="2">
    <source>
        <dbReference type="EMBL" id="JAA66242.1"/>
    </source>
</evidence>
<feature type="signal peptide" evidence="1">
    <location>
        <begin position="1"/>
        <end position="21"/>
    </location>
</feature>
<dbReference type="AlphaFoldDB" id="A0A0K8R502"/>